<dbReference type="EMBL" id="HBGK01035828">
    <property type="protein sequence ID" value="CAD9294481.1"/>
    <property type="molecule type" value="Transcribed_RNA"/>
</dbReference>
<dbReference type="PANTHER" id="PTHR31996">
    <property type="entry name" value="COILED-COIL DOMAIN-CONTAINING PROTEIN 115"/>
    <property type="match status" value="1"/>
</dbReference>
<dbReference type="GO" id="GO:0070072">
    <property type="term" value="P:vacuolar proton-transporting V-type ATPase complex assembly"/>
    <property type="evidence" value="ECO:0007669"/>
    <property type="project" value="InterPro"/>
</dbReference>
<dbReference type="PANTHER" id="PTHR31996:SF2">
    <property type="entry name" value="COILED-COIL DOMAIN-CONTAINING PROTEIN 115"/>
    <property type="match status" value="1"/>
</dbReference>
<evidence type="ECO:0000256" key="1">
    <source>
        <dbReference type="ARBA" id="ARBA00093634"/>
    </source>
</evidence>
<proteinExistence type="predicted"/>
<accession>A0A7S1YEL5</accession>
<reference evidence="3" key="1">
    <citation type="submission" date="2021-01" db="EMBL/GenBank/DDBJ databases">
        <authorList>
            <person name="Corre E."/>
            <person name="Pelletier E."/>
            <person name="Niang G."/>
            <person name="Scheremetjew M."/>
            <person name="Finn R."/>
            <person name="Kale V."/>
            <person name="Holt S."/>
            <person name="Cochrane G."/>
            <person name="Meng A."/>
            <person name="Brown T."/>
            <person name="Cohen L."/>
        </authorList>
    </citation>
    <scope>NUCLEOTIDE SEQUENCE</scope>
    <source>
        <strain evidence="3">CCMP 410</strain>
    </source>
</reference>
<evidence type="ECO:0000313" key="3">
    <source>
        <dbReference type="EMBL" id="CAD9294481.1"/>
    </source>
</evidence>
<organism evidence="3">
    <name type="scientific">Grammatophora oceanica</name>
    <dbReference type="NCBI Taxonomy" id="210454"/>
    <lineage>
        <taxon>Eukaryota</taxon>
        <taxon>Sar</taxon>
        <taxon>Stramenopiles</taxon>
        <taxon>Ochrophyta</taxon>
        <taxon>Bacillariophyta</taxon>
        <taxon>Fragilariophyceae</taxon>
        <taxon>Fragilariophycidae</taxon>
        <taxon>Rhabdonematales</taxon>
        <taxon>Grammatophoraceae</taxon>
        <taxon>Grammatophora</taxon>
    </lineage>
</organism>
<gene>
    <name evidence="3" type="ORF">GOCE00092_LOCUS18541</name>
</gene>
<feature type="region of interest" description="Disordered" evidence="2">
    <location>
        <begin position="120"/>
        <end position="162"/>
    </location>
</feature>
<protein>
    <recommendedName>
        <fullName evidence="1">Vacuolar ATPase assembly protein VMA22</fullName>
    </recommendedName>
</protein>
<dbReference type="InterPro" id="IPR040357">
    <property type="entry name" value="Vma22/CCDC115"/>
</dbReference>
<dbReference type="AlphaFoldDB" id="A0A7S1YEL5"/>
<sequence>MTPSPPPRLHAVLLLDTYTRGQEGAQEHFRSALWNMAKARRQMGRGSLTMSTGVSAEEVREELRAHVRVAVKATDEESILADESSAAGRASESSTSCLENDLWKQVDVVAARTEMAANLAANEKENAEPSKSATGLRQRKKGLASAKAGEDEQAGSKWTKETPTEILSEEDLLYQSDPLQLLGGALPPRDLKLAQKEARKTVEAYIQTANLAAAILELTNSAKK</sequence>
<evidence type="ECO:0000256" key="2">
    <source>
        <dbReference type="SAM" id="MobiDB-lite"/>
    </source>
</evidence>
<dbReference type="GO" id="GO:0051082">
    <property type="term" value="F:unfolded protein binding"/>
    <property type="evidence" value="ECO:0007669"/>
    <property type="project" value="TreeGrafter"/>
</dbReference>
<name>A0A7S1YEL5_9STRA</name>